<feature type="compositionally biased region" description="Polar residues" evidence="2">
    <location>
        <begin position="28"/>
        <end position="47"/>
    </location>
</feature>
<evidence type="ECO:0000256" key="1">
    <source>
        <dbReference type="ARBA" id="ARBA00022801"/>
    </source>
</evidence>
<feature type="region of interest" description="Disordered" evidence="2">
    <location>
        <begin position="25"/>
        <end position="51"/>
    </location>
</feature>
<feature type="compositionally biased region" description="Basic and acidic residues" evidence="2">
    <location>
        <begin position="120"/>
        <end position="138"/>
    </location>
</feature>
<feature type="region of interest" description="Disordered" evidence="2">
    <location>
        <begin position="113"/>
        <end position="138"/>
    </location>
</feature>
<protein>
    <submittedName>
        <fullName evidence="3">Tyrosine-protein phosphatase Oca1p</fullName>
    </submittedName>
</protein>
<accession>A0ABP0ECP2</accession>
<proteinExistence type="predicted"/>
<dbReference type="InterPro" id="IPR004861">
    <property type="entry name" value="Siw14-like"/>
</dbReference>
<dbReference type="Proteomes" id="UP001497600">
    <property type="component" value="Chromosome C"/>
</dbReference>
<dbReference type="PANTHER" id="PTHR31126">
    <property type="entry name" value="TYROSINE-PROTEIN PHOSPHATASE"/>
    <property type="match status" value="1"/>
</dbReference>
<evidence type="ECO:0000313" key="4">
    <source>
        <dbReference type="Proteomes" id="UP001497600"/>
    </source>
</evidence>
<dbReference type="SUPFAM" id="SSF52799">
    <property type="entry name" value="(Phosphotyrosine protein) phosphatases II"/>
    <property type="match status" value="1"/>
</dbReference>
<keyword evidence="4" id="KW-1185">Reference proteome</keyword>
<sequence length="264" mass="30399">MSTRPQQDQLRDIHEVHSETQLELLPMVSNQDRTGPATNTPLQSRSEGPNRDYASLELKILNSRPQYYPPLNFSLVEDGIYRSGFPMPINYPFLEQLGLKTIIYLGDLGMEKKKSKKDKPKKDSKEKSEKKPKDKHGSTEILDSYKKWVAETTDAKLYHLPMESSQEPFVSAQVQAQESLTAALQLMLDKNNFPMLIHSNKGKHRIGVLVGLMRKLLQGWCMSGIFEEYEKFAMGKSEYDLECIEIWQPELWVDEDSKPDFVRS</sequence>
<dbReference type="Gene3D" id="3.90.190.10">
    <property type="entry name" value="Protein tyrosine phosphatase superfamily"/>
    <property type="match status" value="1"/>
</dbReference>
<dbReference type="PRINTS" id="PR01911">
    <property type="entry name" value="PFDSPHPHTASE"/>
</dbReference>
<evidence type="ECO:0000256" key="2">
    <source>
        <dbReference type="SAM" id="MobiDB-lite"/>
    </source>
</evidence>
<dbReference type="Pfam" id="PF03162">
    <property type="entry name" value="Y_phosphatase2"/>
    <property type="match status" value="2"/>
</dbReference>
<dbReference type="InterPro" id="IPR020428">
    <property type="entry name" value="PFA-DSPs"/>
</dbReference>
<dbReference type="InterPro" id="IPR029021">
    <property type="entry name" value="Prot-tyrosine_phosphatase-like"/>
</dbReference>
<evidence type="ECO:0000313" key="3">
    <source>
        <dbReference type="EMBL" id="CAK7898976.1"/>
    </source>
</evidence>
<dbReference type="PANTHER" id="PTHR31126:SF74">
    <property type="entry name" value="TYROSINE-PROTEIN PHOSPHATASE-LIKE PROTEIN OCA2"/>
    <property type="match status" value="1"/>
</dbReference>
<keyword evidence="1" id="KW-0378">Hydrolase</keyword>
<dbReference type="EMBL" id="OZ004255">
    <property type="protein sequence ID" value="CAK7898976.1"/>
    <property type="molecule type" value="Genomic_DNA"/>
</dbReference>
<gene>
    <name evidence="3" type="primary">OCA1</name>
    <name evidence="3" type="ORF">CAAN4_C00540</name>
</gene>
<reference evidence="3 4" key="1">
    <citation type="submission" date="2024-01" db="EMBL/GenBank/DDBJ databases">
        <authorList>
            <consortium name="Genoscope - CEA"/>
            <person name="William W."/>
        </authorList>
    </citation>
    <scope>NUCLEOTIDE SEQUENCE [LARGE SCALE GENOMIC DNA]</scope>
    <source>
        <strain evidence="3 4">29B2s-10</strain>
    </source>
</reference>
<organism evidence="3 4">
    <name type="scientific">[Candida] anglica</name>
    <dbReference type="NCBI Taxonomy" id="148631"/>
    <lineage>
        <taxon>Eukaryota</taxon>
        <taxon>Fungi</taxon>
        <taxon>Dikarya</taxon>
        <taxon>Ascomycota</taxon>
        <taxon>Saccharomycotina</taxon>
        <taxon>Pichiomycetes</taxon>
        <taxon>Debaryomycetaceae</taxon>
        <taxon>Kurtzmaniella</taxon>
    </lineage>
</organism>
<name>A0ABP0ECP2_9ASCO</name>